<reference evidence="11 12" key="1">
    <citation type="submission" date="2024-09" db="EMBL/GenBank/DDBJ databases">
        <title>Chromosome-scale assembly of Riccia sorocarpa.</title>
        <authorList>
            <person name="Paukszto L."/>
        </authorList>
    </citation>
    <scope>NUCLEOTIDE SEQUENCE [LARGE SCALE GENOMIC DNA]</scope>
    <source>
        <strain evidence="11">LP-2024</strain>
        <tissue evidence="11">Aerial parts of the thallus</tissue>
    </source>
</reference>
<dbReference type="Gene3D" id="1.50.40.10">
    <property type="entry name" value="Mitochondrial carrier domain"/>
    <property type="match status" value="1"/>
</dbReference>
<evidence type="ECO:0000313" key="11">
    <source>
        <dbReference type="EMBL" id="KAL3679750.1"/>
    </source>
</evidence>
<dbReference type="InterPro" id="IPR023395">
    <property type="entry name" value="MCP_dom_sf"/>
</dbReference>
<evidence type="ECO:0000256" key="6">
    <source>
        <dbReference type="ARBA" id="ARBA00022989"/>
    </source>
</evidence>
<protein>
    <recommendedName>
        <fullName evidence="13">Mitochondrial carrier protein</fullName>
    </recommendedName>
</protein>
<evidence type="ECO:0000256" key="8">
    <source>
        <dbReference type="ARBA" id="ARBA00023136"/>
    </source>
</evidence>
<dbReference type="Proteomes" id="UP001633002">
    <property type="component" value="Unassembled WGS sequence"/>
</dbReference>
<evidence type="ECO:0000256" key="1">
    <source>
        <dbReference type="ARBA" id="ARBA00004225"/>
    </source>
</evidence>
<dbReference type="PRINTS" id="PR00926">
    <property type="entry name" value="MITOCARRIER"/>
</dbReference>
<evidence type="ECO:0000256" key="7">
    <source>
        <dbReference type="ARBA" id="ARBA00023128"/>
    </source>
</evidence>
<sequence length="313" mass="33708">MAERKKDATAPKSASNLFGKQLLAGGLAGTLADAVMYPMMTAKTRLQVQGGATGGGGTASVTMYRGPLHALYSISAREGWRTLYKGYATVGNTGPATALYMGVYQTAKKVIPGGEENPAVHFCGGLVATFFQSSVTVPTEIIRQRQMVQTAGEPGAYKGSLHTVKTIVGVEGFSALYRGFFLTQMVWGPYNAIYLPLWEASKAVAVKFSGAESKEKLQVQYELGSAFFSSAVASALTNPADIIKTRIQIQGKSNVNSSTQYNGALDAARKIYRKEGIRGFTKGMSSRVLWVAPSATITFTTFDQLMKRFNQLW</sequence>
<comment type="similarity">
    <text evidence="2 10">Belongs to the mitochondrial carrier (TC 2.A.29) family.</text>
</comment>
<feature type="repeat" description="Solcar" evidence="9">
    <location>
        <begin position="217"/>
        <end position="308"/>
    </location>
</feature>
<organism evidence="11 12">
    <name type="scientific">Riccia sorocarpa</name>
    <dbReference type="NCBI Taxonomy" id="122646"/>
    <lineage>
        <taxon>Eukaryota</taxon>
        <taxon>Viridiplantae</taxon>
        <taxon>Streptophyta</taxon>
        <taxon>Embryophyta</taxon>
        <taxon>Marchantiophyta</taxon>
        <taxon>Marchantiopsida</taxon>
        <taxon>Marchantiidae</taxon>
        <taxon>Marchantiales</taxon>
        <taxon>Ricciaceae</taxon>
        <taxon>Riccia</taxon>
    </lineage>
</organism>
<comment type="caution">
    <text evidence="11">The sequence shown here is derived from an EMBL/GenBank/DDBJ whole genome shotgun (WGS) entry which is preliminary data.</text>
</comment>
<dbReference type="PANTHER" id="PTHR45758:SF3">
    <property type="entry name" value="MITOCHONDRIAL SUBSTRATE CARRIER FAMILY PROTEIN E"/>
    <property type="match status" value="1"/>
</dbReference>
<dbReference type="SUPFAM" id="SSF103506">
    <property type="entry name" value="Mitochondrial carrier"/>
    <property type="match status" value="1"/>
</dbReference>
<evidence type="ECO:0000256" key="4">
    <source>
        <dbReference type="ARBA" id="ARBA00022692"/>
    </source>
</evidence>
<accession>A0ABD3GNX6</accession>
<gene>
    <name evidence="11" type="ORF">R1sor_022706</name>
</gene>
<dbReference type="GO" id="GO:0031966">
    <property type="term" value="C:mitochondrial membrane"/>
    <property type="evidence" value="ECO:0007669"/>
    <property type="project" value="UniProtKB-SubCell"/>
</dbReference>
<name>A0ABD3GNX6_9MARC</name>
<evidence type="ECO:0000256" key="9">
    <source>
        <dbReference type="PROSITE-ProRule" id="PRU00282"/>
    </source>
</evidence>
<dbReference type="Pfam" id="PF00153">
    <property type="entry name" value="Mito_carr"/>
    <property type="match status" value="3"/>
</dbReference>
<dbReference type="PANTHER" id="PTHR45758">
    <property type="entry name" value="MITOFERRIN-1-RELATED"/>
    <property type="match status" value="1"/>
</dbReference>
<evidence type="ECO:0000313" key="12">
    <source>
        <dbReference type="Proteomes" id="UP001633002"/>
    </source>
</evidence>
<dbReference type="AlphaFoldDB" id="A0ABD3GNX6"/>
<keyword evidence="6" id="KW-1133">Transmembrane helix</keyword>
<keyword evidence="7" id="KW-0496">Mitochondrion</keyword>
<keyword evidence="3 10" id="KW-0813">Transport</keyword>
<feature type="repeat" description="Solcar" evidence="9">
    <location>
        <begin position="20"/>
        <end position="110"/>
    </location>
</feature>
<keyword evidence="12" id="KW-1185">Reference proteome</keyword>
<dbReference type="InterPro" id="IPR002067">
    <property type="entry name" value="MCP"/>
</dbReference>
<keyword evidence="8 9" id="KW-0472">Membrane</keyword>
<evidence type="ECO:0000256" key="3">
    <source>
        <dbReference type="ARBA" id="ARBA00022448"/>
    </source>
</evidence>
<evidence type="ECO:0008006" key="13">
    <source>
        <dbReference type="Google" id="ProtNLM"/>
    </source>
</evidence>
<evidence type="ECO:0000256" key="2">
    <source>
        <dbReference type="ARBA" id="ARBA00006375"/>
    </source>
</evidence>
<comment type="subcellular location">
    <subcellularLocation>
        <location evidence="1">Mitochondrion membrane</location>
        <topology evidence="1">Multi-pass membrane protein</topology>
    </subcellularLocation>
</comment>
<keyword evidence="5" id="KW-0677">Repeat</keyword>
<dbReference type="InterPro" id="IPR018108">
    <property type="entry name" value="MCP_transmembrane"/>
</dbReference>
<dbReference type="PROSITE" id="PS50920">
    <property type="entry name" value="SOLCAR"/>
    <property type="match status" value="3"/>
</dbReference>
<evidence type="ECO:0000256" key="5">
    <source>
        <dbReference type="ARBA" id="ARBA00022737"/>
    </source>
</evidence>
<feature type="repeat" description="Solcar" evidence="9">
    <location>
        <begin position="116"/>
        <end position="204"/>
    </location>
</feature>
<dbReference type="EMBL" id="JBJQOH010000007">
    <property type="protein sequence ID" value="KAL3679750.1"/>
    <property type="molecule type" value="Genomic_DNA"/>
</dbReference>
<dbReference type="GO" id="GO:0005381">
    <property type="term" value="F:iron ion transmembrane transporter activity"/>
    <property type="evidence" value="ECO:0007669"/>
    <property type="project" value="UniProtKB-ARBA"/>
</dbReference>
<keyword evidence="4 9" id="KW-0812">Transmembrane</keyword>
<evidence type="ECO:0000256" key="10">
    <source>
        <dbReference type="RuleBase" id="RU000488"/>
    </source>
</evidence>
<proteinExistence type="inferred from homology"/>